<organism evidence="8 9">
    <name type="scientific">Xenorhabdus miraniensis</name>
    <dbReference type="NCBI Taxonomy" id="351674"/>
    <lineage>
        <taxon>Bacteria</taxon>
        <taxon>Pseudomonadati</taxon>
        <taxon>Pseudomonadota</taxon>
        <taxon>Gammaproteobacteria</taxon>
        <taxon>Enterobacterales</taxon>
        <taxon>Morganellaceae</taxon>
        <taxon>Xenorhabdus</taxon>
    </lineage>
</organism>
<keyword evidence="3" id="KW-0812">Transmembrane</keyword>
<keyword evidence="5" id="KW-0472">Membrane</keyword>
<keyword evidence="4 6" id="KW-0732">Signal</keyword>
<feature type="signal peptide" evidence="6">
    <location>
        <begin position="1"/>
        <end position="21"/>
    </location>
</feature>
<keyword evidence="2" id="KW-1134">Transmembrane beta strand</keyword>
<evidence type="ECO:0000313" key="9">
    <source>
        <dbReference type="Proteomes" id="UP000221980"/>
    </source>
</evidence>
<dbReference type="EMBL" id="NITZ01000003">
    <property type="protein sequence ID" value="PHM49956.1"/>
    <property type="molecule type" value="Genomic_DNA"/>
</dbReference>
<dbReference type="OrthoDB" id="5873117at2"/>
<dbReference type="InterPro" id="IPR051723">
    <property type="entry name" value="Bact_OM_Invasion-Related"/>
</dbReference>
<comment type="subcellular location">
    <subcellularLocation>
        <location evidence="1">Cell outer membrane</location>
        <topology evidence="1">Multi-pass membrane protein</topology>
    </subcellularLocation>
</comment>
<dbReference type="GO" id="GO:0044384">
    <property type="term" value="C:host outer membrane"/>
    <property type="evidence" value="ECO:0007669"/>
    <property type="project" value="InterPro"/>
</dbReference>
<evidence type="ECO:0000256" key="4">
    <source>
        <dbReference type="ARBA" id="ARBA00022729"/>
    </source>
</evidence>
<comment type="caution">
    <text evidence="8">The sequence shown here is derived from an EMBL/GenBank/DDBJ whole genome shotgun (WGS) entry which is preliminary data.</text>
</comment>
<protein>
    <submittedName>
        <fullName evidence="8">Attachment invasion locus protein</fullName>
    </submittedName>
</protein>
<dbReference type="PANTHER" id="PTHR35892:SF2">
    <property type="entry name" value="OUTER MEMBRANE PROTEIN PAGN"/>
    <property type="match status" value="1"/>
</dbReference>
<sequence length="172" mass="19631">MNSILIVMFVLFTFLATQAYAVEEQTTSVGYTSGHFDKVGEEIPRSMNFNRYYQMSPDWGVVGSFSWLKGDKNWDRAQPLLAGPAYRINHYFSLYGIVGIARLKWGNEGKKGTYIDAYTYSDKNIALAWGTGILINPLENLGFYISYKETPIQPENKNYHVNGLNIEIGYHF</sequence>
<dbReference type="PANTHER" id="PTHR35892">
    <property type="entry name" value="OUTER MEMBRANE PROTEIN PAGN-RELATED"/>
    <property type="match status" value="1"/>
</dbReference>
<keyword evidence="9" id="KW-1185">Reference proteome</keyword>
<dbReference type="PRINTS" id="PR00316">
    <property type="entry name" value="ENTEROVIROMP"/>
</dbReference>
<dbReference type="Gene3D" id="2.40.160.20">
    <property type="match status" value="1"/>
</dbReference>
<dbReference type="Pfam" id="PF13505">
    <property type="entry name" value="OMP_b-brl"/>
    <property type="match status" value="1"/>
</dbReference>
<evidence type="ECO:0000256" key="2">
    <source>
        <dbReference type="ARBA" id="ARBA00022452"/>
    </source>
</evidence>
<dbReference type="AlphaFoldDB" id="A0A2D0JUG1"/>
<evidence type="ECO:0000259" key="7">
    <source>
        <dbReference type="Pfam" id="PF13505"/>
    </source>
</evidence>
<accession>A0A2D0JUG1</accession>
<feature type="chain" id="PRO_5012090305" evidence="6">
    <location>
        <begin position="22"/>
        <end position="172"/>
    </location>
</feature>
<dbReference type="SUPFAM" id="SSF56925">
    <property type="entry name" value="OMPA-like"/>
    <property type="match status" value="1"/>
</dbReference>
<name>A0A2D0JUG1_9GAMM</name>
<reference evidence="8 9" key="1">
    <citation type="journal article" date="2017" name="Nat. Microbiol.">
        <title>Natural product diversity associated with the nematode symbionts Photorhabdus and Xenorhabdus.</title>
        <authorList>
            <person name="Tobias N.J."/>
            <person name="Wolff H."/>
            <person name="Djahanschiri B."/>
            <person name="Grundmann F."/>
            <person name="Kronenwerth M."/>
            <person name="Shi Y.M."/>
            <person name="Simonyi S."/>
            <person name="Grun P."/>
            <person name="Shapiro-Ilan D."/>
            <person name="Pidot S.J."/>
            <person name="Stinear T.P."/>
            <person name="Ebersberger I."/>
            <person name="Bode H.B."/>
        </authorList>
    </citation>
    <scope>NUCLEOTIDE SEQUENCE [LARGE SCALE GENOMIC DNA]</scope>
    <source>
        <strain evidence="8 9">DSM 17902</strain>
    </source>
</reference>
<evidence type="ECO:0000256" key="5">
    <source>
        <dbReference type="ARBA" id="ARBA00023136"/>
    </source>
</evidence>
<dbReference type="InterPro" id="IPR000758">
    <property type="entry name" value="Enterovir_OMP"/>
</dbReference>
<dbReference type="GO" id="GO:0009279">
    <property type="term" value="C:cell outer membrane"/>
    <property type="evidence" value="ECO:0007669"/>
    <property type="project" value="UniProtKB-SubCell"/>
</dbReference>
<dbReference type="RefSeq" id="WP_099113180.1">
    <property type="nucleotide sequence ID" value="NZ_CAWNQI010000062.1"/>
</dbReference>
<dbReference type="InterPro" id="IPR011250">
    <property type="entry name" value="OMP/PagP_B-barrel"/>
</dbReference>
<evidence type="ECO:0000313" key="8">
    <source>
        <dbReference type="EMBL" id="PHM49956.1"/>
    </source>
</evidence>
<feature type="domain" description="Outer membrane protein beta-barrel" evidence="7">
    <location>
        <begin position="9"/>
        <end position="172"/>
    </location>
</feature>
<gene>
    <name evidence="8" type="ORF">Xmir_00841</name>
</gene>
<dbReference type="Proteomes" id="UP000221980">
    <property type="component" value="Unassembled WGS sequence"/>
</dbReference>
<evidence type="ECO:0000256" key="3">
    <source>
        <dbReference type="ARBA" id="ARBA00022692"/>
    </source>
</evidence>
<evidence type="ECO:0000256" key="1">
    <source>
        <dbReference type="ARBA" id="ARBA00004571"/>
    </source>
</evidence>
<dbReference type="InterPro" id="IPR027385">
    <property type="entry name" value="Beta-barrel_OMP"/>
</dbReference>
<evidence type="ECO:0000256" key="6">
    <source>
        <dbReference type="SAM" id="SignalP"/>
    </source>
</evidence>
<proteinExistence type="predicted"/>